<reference evidence="2" key="1">
    <citation type="submission" date="2021-04" db="EMBL/GenBank/DDBJ databases">
        <title>Sequencing of actinobacteria type strains.</title>
        <authorList>
            <person name="Nguyen G.-S."/>
            <person name="Wentzel A."/>
        </authorList>
    </citation>
    <scope>NUCLEOTIDE SEQUENCE</scope>
    <source>
        <strain evidence="2">DSM 42095</strain>
    </source>
</reference>
<dbReference type="Proteomes" id="UP000675554">
    <property type="component" value="Unassembled WGS sequence"/>
</dbReference>
<feature type="non-terminal residue" evidence="2">
    <location>
        <position position="64"/>
    </location>
</feature>
<evidence type="ECO:0000256" key="1">
    <source>
        <dbReference type="SAM" id="MobiDB-lite"/>
    </source>
</evidence>
<name>A0A8T4JAM5_9ACTN</name>
<evidence type="ECO:0000313" key="2">
    <source>
        <dbReference type="EMBL" id="MBR7678624.1"/>
    </source>
</evidence>
<accession>A0A8T4JAM5</accession>
<comment type="caution">
    <text evidence="2">The sequence shown here is derived from an EMBL/GenBank/DDBJ whole genome shotgun (WGS) entry which is preliminary data.</text>
</comment>
<evidence type="ECO:0000313" key="3">
    <source>
        <dbReference type="Proteomes" id="UP000675554"/>
    </source>
</evidence>
<feature type="non-terminal residue" evidence="2">
    <location>
        <position position="1"/>
    </location>
</feature>
<feature type="region of interest" description="Disordered" evidence="1">
    <location>
        <begin position="45"/>
        <end position="64"/>
    </location>
</feature>
<protein>
    <submittedName>
        <fullName evidence="2">Uncharacterized protein</fullName>
    </submittedName>
</protein>
<sequence length="64" mass="6316">ACARAGVPLKATAGLHHAVRHQGPDTGFRHHGYLNLLLAAAHAAAGPGAAGGPPPGPVLRALET</sequence>
<gene>
    <name evidence="2" type="ORF">KDA82_37825</name>
</gene>
<dbReference type="AlphaFoldDB" id="A0A8T4JAM5"/>
<organism evidence="2 3">
    <name type="scientific">Streptomyces daliensis</name>
    <dbReference type="NCBI Taxonomy" id="299421"/>
    <lineage>
        <taxon>Bacteria</taxon>
        <taxon>Bacillati</taxon>
        <taxon>Actinomycetota</taxon>
        <taxon>Actinomycetes</taxon>
        <taxon>Kitasatosporales</taxon>
        <taxon>Streptomycetaceae</taxon>
        <taxon>Streptomyces</taxon>
    </lineage>
</organism>
<dbReference type="EMBL" id="JAGSMN010001643">
    <property type="protein sequence ID" value="MBR7678624.1"/>
    <property type="molecule type" value="Genomic_DNA"/>
</dbReference>
<proteinExistence type="predicted"/>
<keyword evidence="3" id="KW-1185">Reference proteome</keyword>